<sequence length="137" mass="16266">MLIRLCYASTRVERETNLLEDLSDILSTARQFNQEHQIYGVLYYAEGTFFQCLEGHKTVLEALYERILNDPRHENVQRFSDQSLEQPCFSKWSMKYVNDFTKISRFFAKLGLDKFQPDQLDEQQVQDFVSLLLKIKN</sequence>
<name>A0A3B7M112_9GAMM</name>
<dbReference type="InterPro" id="IPR007024">
    <property type="entry name" value="BLUF_domain"/>
</dbReference>
<protein>
    <submittedName>
        <fullName evidence="2">BLUF domain-containing protein</fullName>
    </submittedName>
</protein>
<evidence type="ECO:0000313" key="2">
    <source>
        <dbReference type="EMBL" id="AXY58281.1"/>
    </source>
</evidence>
<proteinExistence type="predicted"/>
<evidence type="ECO:0000313" key="3">
    <source>
        <dbReference type="Proteomes" id="UP000263753"/>
    </source>
</evidence>
<dbReference type="RefSeq" id="WP_087513909.1">
    <property type="nucleotide sequence ID" value="NZ_CP032134.1"/>
</dbReference>
<dbReference type="GO" id="GO:0071949">
    <property type="term" value="F:FAD binding"/>
    <property type="evidence" value="ECO:0007669"/>
    <property type="project" value="InterPro"/>
</dbReference>
<reference evidence="3" key="1">
    <citation type="submission" date="2018-09" db="EMBL/GenBank/DDBJ databases">
        <title>The complete genome of Acinetobacter sp. strain WCHAc010005.</title>
        <authorList>
            <person name="Hu Y."/>
            <person name="Long H."/>
            <person name="Feng Y."/>
            <person name="Zong Z."/>
        </authorList>
    </citation>
    <scope>NUCLEOTIDE SEQUENCE [LARGE SCALE GENOMIC DNA]</scope>
    <source>
        <strain evidence="3">WCHAc010005</strain>
    </source>
</reference>
<accession>A0A3B7M112</accession>
<evidence type="ECO:0000259" key="1">
    <source>
        <dbReference type="PROSITE" id="PS50925"/>
    </source>
</evidence>
<dbReference type="GO" id="GO:0009882">
    <property type="term" value="F:blue light photoreceptor activity"/>
    <property type="evidence" value="ECO:0007669"/>
    <property type="project" value="InterPro"/>
</dbReference>
<dbReference type="InterPro" id="IPR036046">
    <property type="entry name" value="Acylphosphatase-like_dom_sf"/>
</dbReference>
<dbReference type="SMART" id="SM01034">
    <property type="entry name" value="BLUF"/>
    <property type="match status" value="1"/>
</dbReference>
<dbReference type="EMBL" id="CP032134">
    <property type="protein sequence ID" value="AXY58281.1"/>
    <property type="molecule type" value="Genomic_DNA"/>
</dbReference>
<dbReference type="Pfam" id="PF04940">
    <property type="entry name" value="BLUF"/>
    <property type="match status" value="1"/>
</dbReference>
<dbReference type="AlphaFoldDB" id="A0A3B7M112"/>
<dbReference type="KEGG" id="achi:CDG60_18015"/>
<dbReference type="Proteomes" id="UP000263753">
    <property type="component" value="Chromosome"/>
</dbReference>
<organism evidence="2 3">
    <name type="scientific">Acinetobacter chinensis</name>
    <dbReference type="NCBI Taxonomy" id="2004650"/>
    <lineage>
        <taxon>Bacteria</taxon>
        <taxon>Pseudomonadati</taxon>
        <taxon>Pseudomonadota</taxon>
        <taxon>Gammaproteobacteria</taxon>
        <taxon>Moraxellales</taxon>
        <taxon>Moraxellaceae</taxon>
        <taxon>Acinetobacter</taxon>
    </lineage>
</organism>
<dbReference type="SUPFAM" id="SSF54975">
    <property type="entry name" value="Acylphosphatase/BLUF domain-like"/>
    <property type="match status" value="1"/>
</dbReference>
<gene>
    <name evidence="2" type="ORF">CDG60_18015</name>
</gene>
<feature type="domain" description="BLUF" evidence="1">
    <location>
        <begin position="2"/>
        <end position="95"/>
    </location>
</feature>
<dbReference type="PROSITE" id="PS50925">
    <property type="entry name" value="BLUF"/>
    <property type="match status" value="1"/>
</dbReference>
<dbReference type="Gene3D" id="3.30.70.100">
    <property type="match status" value="1"/>
</dbReference>